<dbReference type="EMBL" id="JACONZ010000003">
    <property type="protein sequence ID" value="MBC5581713.1"/>
    <property type="molecule type" value="Genomic_DNA"/>
</dbReference>
<proteinExistence type="predicted"/>
<dbReference type="InterPro" id="IPR027417">
    <property type="entry name" value="P-loop_NTPase"/>
</dbReference>
<dbReference type="Proteomes" id="UP000659630">
    <property type="component" value="Unassembled WGS sequence"/>
</dbReference>
<evidence type="ECO:0000313" key="2">
    <source>
        <dbReference type="Proteomes" id="UP000659630"/>
    </source>
</evidence>
<organism evidence="1 2">
    <name type="scientific">Anaerofilum hominis</name>
    <dbReference type="NCBI Taxonomy" id="2763016"/>
    <lineage>
        <taxon>Bacteria</taxon>
        <taxon>Bacillati</taxon>
        <taxon>Bacillota</taxon>
        <taxon>Clostridia</taxon>
        <taxon>Eubacteriales</taxon>
        <taxon>Oscillospiraceae</taxon>
        <taxon>Anaerofilum</taxon>
    </lineage>
</organism>
<dbReference type="Gene3D" id="3.40.50.300">
    <property type="entry name" value="P-loop containing nucleotide triphosphate hydrolases"/>
    <property type="match status" value="1"/>
</dbReference>
<sequence>MQELEEILRAHAARYPAMEAADYVKLIYQNEFGGCPAAARDGEKERAVPPAGGPLCEPIGGGLCRVHLAALPQGAGPALDRLALATAREAAGSRERFLQKLELLRGLCAAGQLPLDSAALEAFLAQGGAAGPCPPHSGAYQAAYAPGYRVLRQSYADMLPAFLEAERVAARGGVLALDGRCASGKSTLAELIGRVYGCPVFHLDDYFLPPELRTPERFAQPGGNVHYERFEQEILRPFTGGGEVVFRAFDCHAMAMRPPVTVPTAPFAVAEGCYALHPSLRGYYAGAVFLTHTPEKQRQRLMARSPKMLERFEKEWIPLEERYFSACGVEQFCGVTVDTTDLF</sequence>
<evidence type="ECO:0008006" key="3">
    <source>
        <dbReference type="Google" id="ProtNLM"/>
    </source>
</evidence>
<dbReference type="SUPFAM" id="SSF52540">
    <property type="entry name" value="P-loop containing nucleoside triphosphate hydrolases"/>
    <property type="match status" value="1"/>
</dbReference>
<name>A0A923IB91_9FIRM</name>
<protein>
    <recommendedName>
        <fullName evidence="3">Uridine kinase</fullName>
    </recommendedName>
</protein>
<comment type="caution">
    <text evidence="1">The sequence shown here is derived from an EMBL/GenBank/DDBJ whole genome shotgun (WGS) entry which is preliminary data.</text>
</comment>
<keyword evidence="2" id="KW-1185">Reference proteome</keyword>
<evidence type="ECO:0000313" key="1">
    <source>
        <dbReference type="EMBL" id="MBC5581713.1"/>
    </source>
</evidence>
<gene>
    <name evidence="1" type="ORF">H8S23_09355</name>
</gene>
<dbReference type="AlphaFoldDB" id="A0A923IB91"/>
<reference evidence="1" key="1">
    <citation type="submission" date="2020-08" db="EMBL/GenBank/DDBJ databases">
        <title>Genome public.</title>
        <authorList>
            <person name="Liu C."/>
            <person name="Sun Q."/>
        </authorList>
    </citation>
    <scope>NUCLEOTIDE SEQUENCE</scope>
    <source>
        <strain evidence="1">BX8</strain>
    </source>
</reference>
<accession>A0A923IB91</accession>
<dbReference type="RefSeq" id="WP_186888078.1">
    <property type="nucleotide sequence ID" value="NZ_JACONZ010000003.1"/>
</dbReference>